<organism evidence="3 4">
    <name type="scientific">Bradyrhizobium elkanii</name>
    <dbReference type="NCBI Taxonomy" id="29448"/>
    <lineage>
        <taxon>Bacteria</taxon>
        <taxon>Pseudomonadati</taxon>
        <taxon>Pseudomonadota</taxon>
        <taxon>Alphaproteobacteria</taxon>
        <taxon>Hyphomicrobiales</taxon>
        <taxon>Nitrobacteraceae</taxon>
        <taxon>Bradyrhizobium</taxon>
    </lineage>
</organism>
<evidence type="ECO:0000313" key="4">
    <source>
        <dbReference type="Proteomes" id="UP000305095"/>
    </source>
</evidence>
<dbReference type="EMBL" id="SZZP01000004">
    <property type="protein sequence ID" value="TKV82228.1"/>
    <property type="molecule type" value="Genomic_DNA"/>
</dbReference>
<dbReference type="InterPro" id="IPR013762">
    <property type="entry name" value="Integrase-like_cat_sf"/>
</dbReference>
<dbReference type="SUPFAM" id="SSF56349">
    <property type="entry name" value="DNA breaking-rejoining enzymes"/>
    <property type="match status" value="1"/>
</dbReference>
<dbReference type="InterPro" id="IPR002104">
    <property type="entry name" value="Integrase_catalytic"/>
</dbReference>
<proteinExistence type="predicted"/>
<name>A0A4U6S5A3_BRAEL</name>
<dbReference type="GO" id="GO:0003677">
    <property type="term" value="F:DNA binding"/>
    <property type="evidence" value="ECO:0007669"/>
    <property type="project" value="InterPro"/>
</dbReference>
<sequence length="500" mass="56046">MLGTERRDPRLPGDRRMYLYFNYSGSGSLRWYVKVSRKGRRIGISEEYGTPAFDAAYDAGVAALGGVLRMRRVKGMATPDQPERRYLYVDVSQRGQVRYYVQLRNKLPKIRIKADYGTTEFDAEVDAAVAGQITLYGNEGDYINAQKQRNEERPALPNTPARPGTLRWYWNGYRQSDHWLGDLSVGQEGLAESTRLQRTGLIESILPENGEKPFAVLTRKVIKAEMKARTPSQAGNLLSAVRGMIRWMIDEKHLDEEDDPTIGLKSGKAKASRETGGFVPWTEDDMARFRAKWPLGTEARLMFDILHYTFLRLGDAHRFGPPHLRQIVRKMAVQIATEKSQGNTTVTVPVHPEFAESLKAARAANIIGAEVFTGKFVCGRIQPMSKKAWAAKFKKYAVLAGVNEPKKSCHGVRKARAEVAAYADCTESQMMAMFGWTDPKMPAHYIAQANRERLGISGMEKIVTFDQGQSLVTSSEQTMRSRGVVAFPRGIVKGAQRTKG</sequence>
<dbReference type="GO" id="GO:0015074">
    <property type="term" value="P:DNA integration"/>
    <property type="evidence" value="ECO:0007669"/>
    <property type="project" value="InterPro"/>
</dbReference>
<comment type="caution">
    <text evidence="3">The sequence shown here is derived from an EMBL/GenBank/DDBJ whole genome shotgun (WGS) entry which is preliminary data.</text>
</comment>
<keyword evidence="1" id="KW-0233">DNA recombination</keyword>
<gene>
    <name evidence="3" type="ORF">FDV58_06930</name>
</gene>
<dbReference type="Pfam" id="PF00589">
    <property type="entry name" value="Phage_integrase"/>
    <property type="match status" value="1"/>
</dbReference>
<dbReference type="Proteomes" id="UP000305095">
    <property type="component" value="Unassembled WGS sequence"/>
</dbReference>
<dbReference type="InterPro" id="IPR011010">
    <property type="entry name" value="DNA_brk_join_enz"/>
</dbReference>
<reference evidence="3 4" key="1">
    <citation type="submission" date="2019-05" db="EMBL/GenBank/DDBJ databases">
        <title>Draft Genome of Bradyrhizobium elkanii strain SEMIA 938, Used in Commercial Inoculants for Lupinus spp. in Brazil.</title>
        <authorList>
            <person name="Hungria M."/>
            <person name="Delamuta J.R.M."/>
            <person name="Ribeiro R.A."/>
            <person name="Nogueira M.A."/>
        </authorList>
    </citation>
    <scope>NUCLEOTIDE SEQUENCE [LARGE SCALE GENOMIC DNA]</scope>
    <source>
        <strain evidence="3 4">Semia 938</strain>
    </source>
</reference>
<dbReference type="AlphaFoldDB" id="A0A4U6S5A3"/>
<dbReference type="GO" id="GO:0006310">
    <property type="term" value="P:DNA recombination"/>
    <property type="evidence" value="ECO:0007669"/>
    <property type="project" value="UniProtKB-KW"/>
</dbReference>
<accession>A0A4U6S5A3</accession>
<feature type="domain" description="Tyr recombinase" evidence="2">
    <location>
        <begin position="294"/>
        <end position="449"/>
    </location>
</feature>
<evidence type="ECO:0000256" key="1">
    <source>
        <dbReference type="ARBA" id="ARBA00023172"/>
    </source>
</evidence>
<evidence type="ECO:0000313" key="3">
    <source>
        <dbReference type="EMBL" id="TKV82228.1"/>
    </source>
</evidence>
<dbReference type="Gene3D" id="1.10.443.10">
    <property type="entry name" value="Intergrase catalytic core"/>
    <property type="match status" value="1"/>
</dbReference>
<evidence type="ECO:0000259" key="2">
    <source>
        <dbReference type="Pfam" id="PF00589"/>
    </source>
</evidence>
<protein>
    <recommendedName>
        <fullName evidence="2">Tyr recombinase domain-containing protein</fullName>
    </recommendedName>
</protein>